<evidence type="ECO:0000256" key="2">
    <source>
        <dbReference type="ARBA" id="ARBA00001933"/>
    </source>
</evidence>
<dbReference type="NCBIfam" id="TIGR02093">
    <property type="entry name" value="P_ylase"/>
    <property type="match status" value="1"/>
</dbReference>
<evidence type="ECO:0000256" key="1">
    <source>
        <dbReference type="ARBA" id="ARBA00001275"/>
    </source>
</evidence>
<dbReference type="CDD" id="cd04300">
    <property type="entry name" value="GT35_Glycogen_Phosphorylase"/>
    <property type="match status" value="1"/>
</dbReference>
<dbReference type="InterPro" id="IPR011833">
    <property type="entry name" value="Glycg_phsphrylas"/>
</dbReference>
<protein>
    <recommendedName>
        <fullName evidence="9">Alpha-1,4 glucan phosphorylase</fullName>
        <ecNumber evidence="9">2.4.1.1</ecNumber>
    </recommendedName>
</protein>
<evidence type="ECO:0000313" key="11">
    <source>
        <dbReference type="Proteomes" id="UP001208567"/>
    </source>
</evidence>
<accession>A0ABQ5N8I0</accession>
<keyword evidence="4 9" id="KW-0328">Glycosyltransferase</keyword>
<dbReference type="PANTHER" id="PTHR11468:SF3">
    <property type="entry name" value="GLYCOGEN PHOSPHORYLASE, LIVER FORM"/>
    <property type="match status" value="1"/>
</dbReference>
<comment type="catalytic activity">
    <reaction evidence="1 9">
        <text>[(1-&gt;4)-alpha-D-glucosyl](n) + phosphate = [(1-&gt;4)-alpha-D-glucosyl](n-1) + alpha-D-glucose 1-phosphate</text>
        <dbReference type="Rhea" id="RHEA:41732"/>
        <dbReference type="Rhea" id="RHEA-COMP:9584"/>
        <dbReference type="Rhea" id="RHEA-COMP:9586"/>
        <dbReference type="ChEBI" id="CHEBI:15444"/>
        <dbReference type="ChEBI" id="CHEBI:43474"/>
        <dbReference type="ChEBI" id="CHEBI:58601"/>
        <dbReference type="EC" id="2.4.1.1"/>
    </reaction>
</comment>
<evidence type="ECO:0000256" key="9">
    <source>
        <dbReference type="RuleBase" id="RU000587"/>
    </source>
</evidence>
<keyword evidence="11" id="KW-1185">Reference proteome</keyword>
<evidence type="ECO:0000313" key="10">
    <source>
        <dbReference type="EMBL" id="GLC31504.1"/>
    </source>
</evidence>
<dbReference type="EC" id="2.4.1.1" evidence="9"/>
<proteinExistence type="inferred from homology"/>
<sequence length="808" mass="92837">MRLNIEKFKFDFKRKLMNTFAEEIEDAPKLHIYMALGGLVRDYITEAWVNSNNYYTENNIKQVYYFSMEFLIGRLLKSNLLNIGIYSLCEEGLKELGINISELEELENDAGLGNGGLGRLAACFLDSMASLGIPGHGCGIRYNHGLFEQKIINGYQVEVPDNWLKEGNVWEIRKENKSVEVRFGGNIRISQINGRLSFIHENYDAVRAVPYDTPVIGYDNNSVNTLRLWSAEPIDTEFDLFSFSKGEYSKASSYKASVESISQVLYPDDSYIEGRLLRLKQQYFFVSAGLQSIVRRFKKTGHSIKELNDFAAIHINDTHPAVAVPELMRILIDEEKLSWDEAWKITTSTIAYTNHTILAEALEKWPVDMFKKLLPRVFMIIEEINKRFCEEVLDRYHGDWNKINEMAIIKDNQIRMAYLAIVGSHSVNGVAKLHTEILKKQELSSFYNYSPYKFNNKTNGITHRRWLLQANPELANLITETIGDSWIKSPNNLSSLLPYKDDSAFRDKVAKVKLNNKIEISNDIYKKYGIKVDPYSIFDVQVKRLHAYKRQILNVFNILDLYNRLKQNPNLDIVPRTFFFAAKASPSYHLAKQTIKLINSIAFMVNNDAQLNNKIKVVFLENYRVSLAERIIPASDVSEQISTATKEASGTGNMKFMMNGAVTIATLDGANIEIKDAVGDENIVIFGLKDYEVLDYYKHGGYSSREIFNNDRRINCIINQIMNGSLGVAGSEFNMLYDNLIYNNDEYFVLKDFDSYVKAQNQIDSYYKQKDKWQQMCIANIAKSGIFSSDNTIREYSKEIWNTQEIIL</sequence>
<keyword evidence="5 9" id="KW-0808">Transferase</keyword>
<gene>
    <name evidence="10" type="primary">glgP</name>
    <name evidence="10" type="ORF">bsdE14_29140</name>
</gene>
<dbReference type="PIRSF" id="PIRSF000460">
    <property type="entry name" value="Pprylas_GlgP"/>
    <property type="match status" value="1"/>
</dbReference>
<evidence type="ECO:0000256" key="3">
    <source>
        <dbReference type="ARBA" id="ARBA00006047"/>
    </source>
</evidence>
<keyword evidence="7 9" id="KW-0119">Carbohydrate metabolism</keyword>
<dbReference type="Gene3D" id="3.40.50.2000">
    <property type="entry name" value="Glycogen Phosphorylase B"/>
    <property type="match status" value="2"/>
</dbReference>
<organism evidence="10 11">
    <name type="scientific">Clostridium omnivorum</name>
    <dbReference type="NCBI Taxonomy" id="1604902"/>
    <lineage>
        <taxon>Bacteria</taxon>
        <taxon>Bacillati</taxon>
        <taxon>Bacillota</taxon>
        <taxon>Clostridia</taxon>
        <taxon>Eubacteriales</taxon>
        <taxon>Clostridiaceae</taxon>
        <taxon>Clostridium</taxon>
    </lineage>
</organism>
<dbReference type="SUPFAM" id="SSF53756">
    <property type="entry name" value="UDP-Glycosyltransferase/glycogen phosphorylase"/>
    <property type="match status" value="1"/>
</dbReference>
<dbReference type="RefSeq" id="WP_264850823.1">
    <property type="nucleotide sequence ID" value="NZ_BRXR01000001.1"/>
</dbReference>
<keyword evidence="6 9" id="KW-0663">Pyridoxal phosphate</keyword>
<evidence type="ECO:0000256" key="8">
    <source>
        <dbReference type="ARBA" id="ARBA00025174"/>
    </source>
</evidence>
<dbReference type="Pfam" id="PF00343">
    <property type="entry name" value="Phosphorylase"/>
    <property type="match status" value="1"/>
</dbReference>
<dbReference type="EMBL" id="BRXR01000001">
    <property type="protein sequence ID" value="GLC31504.1"/>
    <property type="molecule type" value="Genomic_DNA"/>
</dbReference>
<evidence type="ECO:0000256" key="5">
    <source>
        <dbReference type="ARBA" id="ARBA00022679"/>
    </source>
</evidence>
<comment type="similarity">
    <text evidence="3 9">Belongs to the glycogen phosphorylase family.</text>
</comment>
<comment type="function">
    <text evidence="9">Allosteric enzyme that catalyzes the rate-limiting step in glycogen catabolism, the phosphorolytic cleavage of glycogen to produce glucose-1-phosphate, and plays a central role in maintaining cellular and organismal glucose homeostasis.</text>
</comment>
<dbReference type="InterPro" id="IPR035090">
    <property type="entry name" value="Pyridoxal_P_attach_site"/>
</dbReference>
<comment type="caution">
    <text evidence="10">The sequence shown here is derived from an EMBL/GenBank/DDBJ whole genome shotgun (WGS) entry which is preliminary data.</text>
</comment>
<dbReference type="Proteomes" id="UP001208567">
    <property type="component" value="Unassembled WGS sequence"/>
</dbReference>
<evidence type="ECO:0000256" key="4">
    <source>
        <dbReference type="ARBA" id="ARBA00022676"/>
    </source>
</evidence>
<name>A0ABQ5N8I0_9CLOT</name>
<comment type="cofactor">
    <cofactor evidence="2 9">
        <name>pyridoxal 5'-phosphate</name>
        <dbReference type="ChEBI" id="CHEBI:597326"/>
    </cofactor>
</comment>
<dbReference type="InterPro" id="IPR000811">
    <property type="entry name" value="Glyco_trans_35"/>
</dbReference>
<evidence type="ECO:0000256" key="7">
    <source>
        <dbReference type="ARBA" id="ARBA00023277"/>
    </source>
</evidence>
<comment type="function">
    <text evidence="8">Phosphorylase is an important allosteric enzyme in carbohydrate metabolism. Enzymes from different sources differ in their regulatory mechanisms and in their natural substrates. However, all known phosphorylases share catalytic and structural properties.</text>
</comment>
<dbReference type="PROSITE" id="PS00102">
    <property type="entry name" value="PHOSPHORYLASE"/>
    <property type="match status" value="1"/>
</dbReference>
<dbReference type="PANTHER" id="PTHR11468">
    <property type="entry name" value="GLYCOGEN PHOSPHORYLASE"/>
    <property type="match status" value="1"/>
</dbReference>
<reference evidence="10 11" key="1">
    <citation type="journal article" date="2024" name="Int. J. Syst. Evol. Microbiol.">
        <title>Clostridium omnivorum sp. nov., isolated from anoxic soil under the treatment of reductive soil disinfestation.</title>
        <authorList>
            <person name="Ueki A."/>
            <person name="Tonouchi A."/>
            <person name="Kaku N."/>
            <person name="Honma S."/>
            <person name="Ueki K."/>
        </authorList>
    </citation>
    <scope>NUCLEOTIDE SEQUENCE [LARGE SCALE GENOMIC DNA]</scope>
    <source>
        <strain evidence="10 11">E14</strain>
    </source>
</reference>
<evidence type="ECO:0000256" key="6">
    <source>
        <dbReference type="ARBA" id="ARBA00022898"/>
    </source>
</evidence>